<dbReference type="OMA" id="RIVRYQH"/>
<dbReference type="GO" id="GO:0001919">
    <property type="term" value="P:regulation of receptor recycling"/>
    <property type="evidence" value="ECO:0007669"/>
    <property type="project" value="InterPro"/>
</dbReference>
<keyword evidence="5" id="KW-0449">Lipoprotein</keyword>
<dbReference type="KEGG" id="ssl:SS1G_02132"/>
<evidence type="ECO:0000256" key="6">
    <source>
        <dbReference type="SAM" id="MobiDB-lite"/>
    </source>
</evidence>
<dbReference type="SMART" id="SM01262">
    <property type="entry name" value="LAMTOR"/>
    <property type="match status" value="1"/>
</dbReference>
<evidence type="ECO:0008006" key="9">
    <source>
        <dbReference type="Google" id="ProtNLM"/>
    </source>
</evidence>
<dbReference type="GO" id="GO:0043410">
    <property type="term" value="P:positive regulation of MAPK cascade"/>
    <property type="evidence" value="ECO:0007669"/>
    <property type="project" value="InterPro"/>
</dbReference>
<keyword evidence="4" id="KW-0564">Palmitate</keyword>
<evidence type="ECO:0000256" key="1">
    <source>
        <dbReference type="ARBA" id="ARBA00004308"/>
    </source>
</evidence>
<dbReference type="Proteomes" id="UP000177798">
    <property type="component" value="Chromosome 4"/>
</dbReference>
<protein>
    <recommendedName>
        <fullName evidence="9">Late endosomal/lysosomal adaptor and MAPK and MTOR activator 1</fullName>
    </recommendedName>
</protein>
<dbReference type="OrthoDB" id="5299893at2759"/>
<evidence type="ECO:0000256" key="3">
    <source>
        <dbReference type="ARBA" id="ARBA00023136"/>
    </source>
</evidence>
<reference evidence="8" key="1">
    <citation type="journal article" date="2017" name="Genome Biol. Evol.">
        <title>The complete genome sequence of the phytopathogenic fungus Sclerotinia sclerotiorum reveals insights into the genome architecture of broad host range pathogens.</title>
        <authorList>
            <person name="Derbyshire M."/>
            <person name="Denton-Giles M."/>
            <person name="Hegedus D."/>
            <person name="Seifbarghy S."/>
            <person name="Rollins J."/>
            <person name="van Kan J."/>
            <person name="Seidl M.F."/>
            <person name="Faino L."/>
            <person name="Mbengue M."/>
            <person name="Navaud O."/>
            <person name="Raffaele S."/>
            <person name="Hammond-Kosack K."/>
            <person name="Heard S."/>
            <person name="Oliver R."/>
        </authorList>
    </citation>
    <scope>NUCLEOTIDE SEQUENCE [LARGE SCALE GENOMIC DNA]</scope>
    <source>
        <strain evidence="8">ATCC 18683 / 1980 / Ss-1</strain>
    </source>
</reference>
<evidence type="ECO:0000256" key="2">
    <source>
        <dbReference type="ARBA" id="ARBA00022707"/>
    </source>
</evidence>
<dbReference type="VEuPathDB" id="FungiDB:sscle_04g032170"/>
<dbReference type="GO" id="GO:0016197">
    <property type="term" value="P:endosomal transport"/>
    <property type="evidence" value="ECO:0007669"/>
    <property type="project" value="InterPro"/>
</dbReference>
<evidence type="ECO:0000256" key="5">
    <source>
        <dbReference type="ARBA" id="ARBA00023288"/>
    </source>
</evidence>
<keyword evidence="2" id="KW-0519">Myristate</keyword>
<comment type="subcellular location">
    <subcellularLocation>
        <location evidence="1">Endomembrane system</location>
    </subcellularLocation>
</comment>
<dbReference type="GO" id="GO:0045121">
    <property type="term" value="C:membrane raft"/>
    <property type="evidence" value="ECO:0007669"/>
    <property type="project" value="InterPro"/>
</dbReference>
<name>A0A1D9Q0J2_SCLS1</name>
<gene>
    <name evidence="7" type="ORF">sscle_04g032170</name>
</gene>
<dbReference type="InterPro" id="IPR028209">
    <property type="entry name" value="LAMTOR1/MEH1"/>
</dbReference>
<dbReference type="GO" id="GO:0032008">
    <property type="term" value="P:positive regulation of TOR signaling"/>
    <property type="evidence" value="ECO:0007669"/>
    <property type="project" value="InterPro"/>
</dbReference>
<keyword evidence="3" id="KW-0472">Membrane</keyword>
<dbReference type="GO" id="GO:0071230">
    <property type="term" value="P:cellular response to amino acid stimulus"/>
    <property type="evidence" value="ECO:0007669"/>
    <property type="project" value="InterPro"/>
</dbReference>
<evidence type="ECO:0000256" key="4">
    <source>
        <dbReference type="ARBA" id="ARBA00023139"/>
    </source>
</evidence>
<proteinExistence type="predicted"/>
<dbReference type="EMBL" id="CP017817">
    <property type="protein sequence ID" value="APA08447.1"/>
    <property type="molecule type" value="Genomic_DNA"/>
</dbReference>
<dbReference type="GO" id="GO:0071986">
    <property type="term" value="C:Ragulator complex"/>
    <property type="evidence" value="ECO:0007669"/>
    <property type="project" value="InterPro"/>
</dbReference>
<sequence>MGNCSSCLGLDRDRDSSDEGEDQRLLFDDAHPHHYGSFGDQNSNIIQADPLEVQRETEALQKVVAQTSNHLVDIFALVPPNADLAPVTMYNGQDARLLRYQEVLAKMPSQDKSSNTKPTPVEGTHPISDGWISDDEDVEEMKKYKPVKSEDVGPLLGGFADAESAME</sequence>
<feature type="compositionally biased region" description="Basic and acidic residues" evidence="6">
    <location>
        <begin position="10"/>
        <end position="21"/>
    </location>
</feature>
<dbReference type="AlphaFoldDB" id="A0A1D9Q0J2"/>
<dbReference type="Pfam" id="PF15454">
    <property type="entry name" value="LAMTOR"/>
    <property type="match status" value="1"/>
</dbReference>
<organism evidence="7 8">
    <name type="scientific">Sclerotinia sclerotiorum (strain ATCC 18683 / 1980 / Ss-1)</name>
    <name type="common">White mold</name>
    <name type="synonym">Whetzelinia sclerotiorum</name>
    <dbReference type="NCBI Taxonomy" id="665079"/>
    <lineage>
        <taxon>Eukaryota</taxon>
        <taxon>Fungi</taxon>
        <taxon>Dikarya</taxon>
        <taxon>Ascomycota</taxon>
        <taxon>Pezizomycotina</taxon>
        <taxon>Leotiomycetes</taxon>
        <taxon>Helotiales</taxon>
        <taxon>Sclerotiniaceae</taxon>
        <taxon>Sclerotinia</taxon>
    </lineage>
</organism>
<accession>A0A1D9Q0J2</accession>
<dbReference type="GO" id="GO:0031902">
    <property type="term" value="C:late endosome membrane"/>
    <property type="evidence" value="ECO:0007669"/>
    <property type="project" value="InterPro"/>
</dbReference>
<evidence type="ECO:0000313" key="8">
    <source>
        <dbReference type="Proteomes" id="UP000177798"/>
    </source>
</evidence>
<feature type="region of interest" description="Disordered" evidence="6">
    <location>
        <begin position="1"/>
        <end position="21"/>
    </location>
</feature>
<evidence type="ECO:0000313" key="7">
    <source>
        <dbReference type="EMBL" id="APA08447.1"/>
    </source>
</evidence>
<feature type="region of interest" description="Disordered" evidence="6">
    <location>
        <begin position="108"/>
        <end position="135"/>
    </location>
</feature>
<dbReference type="RefSeq" id="XP_001595918.1">
    <property type="nucleotide sequence ID" value="XM_001595868.1"/>
</dbReference>